<dbReference type="KEGG" id="dci:113473927"/>
<evidence type="ECO:0000256" key="5">
    <source>
        <dbReference type="SAM" id="MobiDB-lite"/>
    </source>
</evidence>
<evidence type="ECO:0000256" key="1">
    <source>
        <dbReference type="ARBA" id="ARBA00022741"/>
    </source>
</evidence>
<dbReference type="GeneID" id="113473927"/>
<keyword evidence="3" id="KW-0347">Helicase</keyword>
<dbReference type="PANTHER" id="PTHR47961:SF12">
    <property type="entry name" value="HELICASE POLQ-LIKE"/>
    <property type="match status" value="1"/>
</dbReference>
<feature type="domain" description="DEAD/DEAH-box helicase" evidence="6">
    <location>
        <begin position="85"/>
        <end position="154"/>
    </location>
</feature>
<dbReference type="GO" id="GO:0005524">
    <property type="term" value="F:ATP binding"/>
    <property type="evidence" value="ECO:0007669"/>
    <property type="project" value="UniProtKB-KW"/>
</dbReference>
<dbReference type="PaxDb" id="121845-A0A3Q0JLN4"/>
<reference evidence="8" key="1">
    <citation type="submission" date="2025-08" db="UniProtKB">
        <authorList>
            <consortium name="RefSeq"/>
        </authorList>
    </citation>
    <scope>IDENTIFICATION</scope>
</reference>
<dbReference type="STRING" id="121845.A0A3Q0JLN4"/>
<dbReference type="PANTHER" id="PTHR47961">
    <property type="entry name" value="DNA POLYMERASE THETA, PUTATIVE (AFU_ORTHOLOGUE AFUA_1G05260)-RELATED"/>
    <property type="match status" value="1"/>
</dbReference>
<keyword evidence="1" id="KW-0547">Nucleotide-binding</keyword>
<accession>A0A3Q0JLN4</accession>
<dbReference type="Gene3D" id="3.40.50.300">
    <property type="entry name" value="P-loop containing nucleotide triphosphate hydrolases"/>
    <property type="match status" value="1"/>
</dbReference>
<dbReference type="RefSeq" id="XP_026689247.1">
    <property type="nucleotide sequence ID" value="XM_026833446.1"/>
</dbReference>
<evidence type="ECO:0000313" key="7">
    <source>
        <dbReference type="Proteomes" id="UP000079169"/>
    </source>
</evidence>
<evidence type="ECO:0000256" key="4">
    <source>
        <dbReference type="ARBA" id="ARBA00022840"/>
    </source>
</evidence>
<dbReference type="SUPFAM" id="SSF52540">
    <property type="entry name" value="P-loop containing nucleoside triphosphate hydrolases"/>
    <property type="match status" value="1"/>
</dbReference>
<evidence type="ECO:0000259" key="6">
    <source>
        <dbReference type="Pfam" id="PF00270"/>
    </source>
</evidence>
<feature type="compositionally biased region" description="Basic and acidic residues" evidence="5">
    <location>
        <begin position="206"/>
        <end position="215"/>
    </location>
</feature>
<dbReference type="AlphaFoldDB" id="A0A3Q0JLN4"/>
<dbReference type="Proteomes" id="UP000079169">
    <property type="component" value="Unplaced"/>
</dbReference>
<keyword evidence="7" id="KW-1185">Reference proteome</keyword>
<dbReference type="InterPro" id="IPR011545">
    <property type="entry name" value="DEAD/DEAH_box_helicase_dom"/>
</dbReference>
<dbReference type="InterPro" id="IPR050474">
    <property type="entry name" value="Hel308_SKI2-like"/>
</dbReference>
<evidence type="ECO:0000256" key="3">
    <source>
        <dbReference type="ARBA" id="ARBA00022806"/>
    </source>
</evidence>
<feature type="region of interest" description="Disordered" evidence="5">
    <location>
        <begin position="193"/>
        <end position="215"/>
    </location>
</feature>
<dbReference type="InterPro" id="IPR027417">
    <property type="entry name" value="P-loop_NTPase"/>
</dbReference>
<keyword evidence="4" id="KW-0067">ATP-binding</keyword>
<gene>
    <name evidence="8" type="primary">LOC113473927</name>
</gene>
<name>A0A3Q0JLN4_DIACI</name>
<evidence type="ECO:0000313" key="8">
    <source>
        <dbReference type="RefSeq" id="XP_026689247.1"/>
    </source>
</evidence>
<dbReference type="GO" id="GO:0016787">
    <property type="term" value="F:hydrolase activity"/>
    <property type="evidence" value="ECO:0007669"/>
    <property type="project" value="UniProtKB-KW"/>
</dbReference>
<organism evidence="7 8">
    <name type="scientific">Diaphorina citri</name>
    <name type="common">Asian citrus psyllid</name>
    <dbReference type="NCBI Taxonomy" id="121845"/>
    <lineage>
        <taxon>Eukaryota</taxon>
        <taxon>Metazoa</taxon>
        <taxon>Ecdysozoa</taxon>
        <taxon>Arthropoda</taxon>
        <taxon>Hexapoda</taxon>
        <taxon>Insecta</taxon>
        <taxon>Pterygota</taxon>
        <taxon>Neoptera</taxon>
        <taxon>Paraneoptera</taxon>
        <taxon>Hemiptera</taxon>
        <taxon>Sternorrhyncha</taxon>
        <taxon>Psylloidea</taxon>
        <taxon>Psyllidae</taxon>
        <taxon>Diaphorininae</taxon>
        <taxon>Diaphorina</taxon>
    </lineage>
</organism>
<dbReference type="Pfam" id="PF00270">
    <property type="entry name" value="DEAD"/>
    <property type="match status" value="1"/>
</dbReference>
<dbReference type="GO" id="GO:0003676">
    <property type="term" value="F:nucleic acid binding"/>
    <property type="evidence" value="ECO:0007669"/>
    <property type="project" value="InterPro"/>
</dbReference>
<dbReference type="GO" id="GO:0004386">
    <property type="term" value="F:helicase activity"/>
    <property type="evidence" value="ECO:0007669"/>
    <property type="project" value="UniProtKB-KW"/>
</dbReference>
<sequence>MEEDDLQEILSFLDTVDQTLINEVSLETVQRVKNENGSDSPVTKKCKYIGTSNGHGNLSIIDDRDNEDVITEFLKLKEIPDLYSWQQKCLEMVQNKNCVLSIPTSGGKTLVGEILIMKELKIKQKSAIFILPYISLVHEKYQSLAKAAEEFKFYLEGVFETEGNPQPLFMATEMLGDDSEQELCSINTNKWWAEDSFGSNGKLPSKGKEPKEFSS</sequence>
<protein>
    <submittedName>
        <fullName evidence="8">Uncharacterized protein LOC113473927</fullName>
    </submittedName>
</protein>
<keyword evidence="2" id="KW-0378">Hydrolase</keyword>
<proteinExistence type="predicted"/>
<evidence type="ECO:0000256" key="2">
    <source>
        <dbReference type="ARBA" id="ARBA00022801"/>
    </source>
</evidence>